<dbReference type="GO" id="GO:0008168">
    <property type="term" value="F:methyltransferase activity"/>
    <property type="evidence" value="ECO:0007669"/>
    <property type="project" value="UniProtKB-KW"/>
</dbReference>
<dbReference type="CDD" id="cd02440">
    <property type="entry name" value="AdoMet_MTases"/>
    <property type="match status" value="1"/>
</dbReference>
<evidence type="ECO:0000259" key="1">
    <source>
        <dbReference type="Pfam" id="PF13649"/>
    </source>
</evidence>
<proteinExistence type="predicted"/>
<dbReference type="InterPro" id="IPR029063">
    <property type="entry name" value="SAM-dependent_MTases_sf"/>
</dbReference>
<dbReference type="Gene3D" id="3.40.50.150">
    <property type="entry name" value="Vaccinia Virus protein VP39"/>
    <property type="match status" value="1"/>
</dbReference>
<dbReference type="InterPro" id="IPR050723">
    <property type="entry name" value="CFA/CMAS"/>
</dbReference>
<sequence>MPAPLSPRLAAIVNALPLRPHSRVLEIGCGPGAAAREVAARLTTGHILAIDRSATAIAQAEAGGVNEIMSGRMSVRQVAAEEFVLQPQEEPFDLVFAVRVGALDGRHPQAGQRVLQRIAMATTPDARLFVDGGDPLRELPIPRSSAA</sequence>
<accession>A0A1C4YKM9</accession>
<reference evidence="3" key="1">
    <citation type="submission" date="2016-06" db="EMBL/GenBank/DDBJ databases">
        <authorList>
            <person name="Varghese N."/>
            <person name="Submissions Spin"/>
        </authorList>
    </citation>
    <scope>NUCLEOTIDE SEQUENCE [LARGE SCALE GENOMIC DNA]</scope>
    <source>
        <strain evidence="3">DSM 43909</strain>
    </source>
</reference>
<dbReference type="RefSeq" id="WP_089007902.1">
    <property type="nucleotide sequence ID" value="NZ_LT607411.1"/>
</dbReference>
<gene>
    <name evidence="2" type="ORF">GA0074695_4383</name>
</gene>
<dbReference type="PANTHER" id="PTHR43667:SF2">
    <property type="entry name" value="FATTY ACID C-METHYL TRANSFERASE"/>
    <property type="match status" value="1"/>
</dbReference>
<feature type="domain" description="Methyltransferase" evidence="1">
    <location>
        <begin position="24"/>
        <end position="124"/>
    </location>
</feature>
<dbReference type="InterPro" id="IPR041698">
    <property type="entry name" value="Methyltransf_25"/>
</dbReference>
<protein>
    <submittedName>
        <fullName evidence="2">Methyltransferase domain-containing protein</fullName>
    </submittedName>
</protein>
<evidence type="ECO:0000313" key="3">
    <source>
        <dbReference type="Proteomes" id="UP000198242"/>
    </source>
</evidence>
<organism evidence="2 3">
    <name type="scientific">Micromonospora viridifaciens</name>
    <dbReference type="NCBI Taxonomy" id="1881"/>
    <lineage>
        <taxon>Bacteria</taxon>
        <taxon>Bacillati</taxon>
        <taxon>Actinomycetota</taxon>
        <taxon>Actinomycetes</taxon>
        <taxon>Micromonosporales</taxon>
        <taxon>Micromonosporaceae</taxon>
        <taxon>Micromonospora</taxon>
    </lineage>
</organism>
<keyword evidence="2" id="KW-0808">Transferase</keyword>
<keyword evidence="2" id="KW-0489">Methyltransferase</keyword>
<dbReference type="SUPFAM" id="SSF53335">
    <property type="entry name" value="S-adenosyl-L-methionine-dependent methyltransferases"/>
    <property type="match status" value="1"/>
</dbReference>
<dbReference type="OrthoDB" id="4571118at2"/>
<dbReference type="Proteomes" id="UP000198242">
    <property type="component" value="Chromosome I"/>
</dbReference>
<dbReference type="AlphaFoldDB" id="A0A1C4YKM9"/>
<keyword evidence="3" id="KW-1185">Reference proteome</keyword>
<name>A0A1C4YKM9_MICVI</name>
<dbReference type="GO" id="GO:0032259">
    <property type="term" value="P:methylation"/>
    <property type="evidence" value="ECO:0007669"/>
    <property type="project" value="UniProtKB-KW"/>
</dbReference>
<dbReference type="EMBL" id="LT607411">
    <property type="protein sequence ID" value="SCF21220.1"/>
    <property type="molecule type" value="Genomic_DNA"/>
</dbReference>
<dbReference type="PANTHER" id="PTHR43667">
    <property type="entry name" value="CYCLOPROPANE-FATTY-ACYL-PHOSPHOLIPID SYNTHASE"/>
    <property type="match status" value="1"/>
</dbReference>
<evidence type="ECO:0000313" key="2">
    <source>
        <dbReference type="EMBL" id="SCF21220.1"/>
    </source>
</evidence>
<dbReference type="Pfam" id="PF13649">
    <property type="entry name" value="Methyltransf_25"/>
    <property type="match status" value="1"/>
</dbReference>